<name>A0A0H5SYX6_HERHM</name>
<dbReference type="InterPro" id="IPR004013">
    <property type="entry name" value="PHP_dom"/>
</dbReference>
<protein>
    <recommendedName>
        <fullName evidence="1">Polymerase/histidinol phosphatase N-terminal domain-containing protein</fullName>
    </recommendedName>
</protein>
<dbReference type="PANTHER" id="PTHR42924">
    <property type="entry name" value="EXONUCLEASE"/>
    <property type="match status" value="1"/>
</dbReference>
<dbReference type="PANTHER" id="PTHR42924:SF3">
    <property type="entry name" value="POLYMERASE_HISTIDINOL PHOSPHATASE N-TERMINAL DOMAIN-CONTAINING PROTEIN"/>
    <property type="match status" value="1"/>
</dbReference>
<evidence type="ECO:0000313" key="2">
    <source>
        <dbReference type="EMBL" id="CRZ35588.1"/>
    </source>
</evidence>
<dbReference type="SMART" id="SM00481">
    <property type="entry name" value="POLIIIAc"/>
    <property type="match status" value="1"/>
</dbReference>
<dbReference type="RefSeq" id="WP_103203664.1">
    <property type="nucleotide sequence ID" value="NZ_CVTD020000026.1"/>
</dbReference>
<dbReference type="Gene3D" id="3.20.20.140">
    <property type="entry name" value="Metal-dependent hydrolases"/>
    <property type="match status" value="1"/>
</dbReference>
<organism evidence="2 3">
    <name type="scientific">Herbinix hemicellulosilytica</name>
    <dbReference type="NCBI Taxonomy" id="1564487"/>
    <lineage>
        <taxon>Bacteria</taxon>
        <taxon>Bacillati</taxon>
        <taxon>Bacillota</taxon>
        <taxon>Clostridia</taxon>
        <taxon>Lachnospirales</taxon>
        <taxon>Lachnospiraceae</taxon>
        <taxon>Herbinix</taxon>
    </lineage>
</organism>
<dbReference type="InterPro" id="IPR016195">
    <property type="entry name" value="Pol/histidinol_Pase-like"/>
</dbReference>
<dbReference type="OrthoDB" id="9791620at2"/>
<proteinExistence type="predicted"/>
<dbReference type="InterPro" id="IPR052018">
    <property type="entry name" value="PHP_domain"/>
</dbReference>
<dbReference type="EMBL" id="CVTD020000026">
    <property type="protein sequence ID" value="CRZ35588.1"/>
    <property type="molecule type" value="Genomic_DNA"/>
</dbReference>
<feature type="domain" description="Polymerase/histidinol phosphatase N-terminal" evidence="1">
    <location>
        <begin position="6"/>
        <end position="74"/>
    </location>
</feature>
<dbReference type="GO" id="GO:0004534">
    <property type="term" value="F:5'-3' RNA exonuclease activity"/>
    <property type="evidence" value="ECO:0007669"/>
    <property type="project" value="TreeGrafter"/>
</dbReference>
<dbReference type="InterPro" id="IPR003141">
    <property type="entry name" value="Pol/His_phosphatase_N"/>
</dbReference>
<dbReference type="Pfam" id="PF02811">
    <property type="entry name" value="PHP"/>
    <property type="match status" value="1"/>
</dbReference>
<dbReference type="GO" id="GO:0035312">
    <property type="term" value="F:5'-3' DNA exonuclease activity"/>
    <property type="evidence" value="ECO:0007669"/>
    <property type="project" value="TreeGrafter"/>
</dbReference>
<accession>A0A0H5SYX6</accession>
<keyword evidence="3" id="KW-1185">Reference proteome</keyword>
<reference evidence="2 3" key="1">
    <citation type="submission" date="2015-06" db="EMBL/GenBank/DDBJ databases">
        <authorList>
            <person name="Wibberg Daniel"/>
        </authorList>
    </citation>
    <scope>NUCLEOTIDE SEQUENCE [LARGE SCALE GENOMIC DNA]</scope>
    <source>
        <strain evidence="2 3">T3/55T</strain>
    </source>
</reference>
<evidence type="ECO:0000259" key="1">
    <source>
        <dbReference type="SMART" id="SM00481"/>
    </source>
</evidence>
<dbReference type="SUPFAM" id="SSF89550">
    <property type="entry name" value="PHP domain-like"/>
    <property type="match status" value="1"/>
</dbReference>
<gene>
    <name evidence="2" type="ORF">HHT355_2402</name>
</gene>
<dbReference type="AlphaFoldDB" id="A0A0H5SYX6"/>
<dbReference type="Proteomes" id="UP000236497">
    <property type="component" value="Unassembled WGS sequence"/>
</dbReference>
<sequence length="240" mass="26993">MYKLAYDLHIHSCLSPCGNEDMTPANIVNMAKIIGLDLIAVTDHNTCKNCPAVYSYAQKNNIIVVPGMELCTMEEVHVLCFFSDLKKAMAFDTFVYDRLIKVPNNEKIFGKQEIYNEDDIKIGEEPYLLINATDITFDNLDKLMKEYDGVYIPAHVDKTSTSLISNLGFVPPDADFKCAEIKDADKEKDLKIKHPYFNKCNIIYNSDAHTLGEINEAVNFIEVKEKTHGAVLEALVKTAG</sequence>
<dbReference type="CDD" id="cd07432">
    <property type="entry name" value="PHP_HisPPase"/>
    <property type="match status" value="1"/>
</dbReference>
<evidence type="ECO:0000313" key="3">
    <source>
        <dbReference type="Proteomes" id="UP000236497"/>
    </source>
</evidence>